<gene>
    <name evidence="1" type="ORF">GMARGA_LOCUS35321</name>
</gene>
<dbReference type="Proteomes" id="UP000789901">
    <property type="component" value="Unassembled WGS sequence"/>
</dbReference>
<organism evidence="1 2">
    <name type="scientific">Gigaspora margarita</name>
    <dbReference type="NCBI Taxonomy" id="4874"/>
    <lineage>
        <taxon>Eukaryota</taxon>
        <taxon>Fungi</taxon>
        <taxon>Fungi incertae sedis</taxon>
        <taxon>Mucoromycota</taxon>
        <taxon>Glomeromycotina</taxon>
        <taxon>Glomeromycetes</taxon>
        <taxon>Diversisporales</taxon>
        <taxon>Gigasporaceae</taxon>
        <taxon>Gigaspora</taxon>
    </lineage>
</organism>
<evidence type="ECO:0000313" key="1">
    <source>
        <dbReference type="EMBL" id="CAG8841244.1"/>
    </source>
</evidence>
<keyword evidence="2" id="KW-1185">Reference proteome</keyword>
<comment type="caution">
    <text evidence="1">The sequence shown here is derived from an EMBL/GenBank/DDBJ whole genome shotgun (WGS) entry which is preliminary data.</text>
</comment>
<accession>A0ABN7WUQ7</accession>
<dbReference type="EMBL" id="CAJVQB010065284">
    <property type="protein sequence ID" value="CAG8841244.1"/>
    <property type="molecule type" value="Genomic_DNA"/>
</dbReference>
<proteinExistence type="predicted"/>
<evidence type="ECO:0000313" key="2">
    <source>
        <dbReference type="Proteomes" id="UP000789901"/>
    </source>
</evidence>
<sequence>MHAIPAIFVPSKRLFSDANLHLSAHHSCLKPELLASMLFLKRDMKLFDIFKLEDK</sequence>
<name>A0ABN7WUQ7_GIGMA</name>
<reference evidence="1 2" key="1">
    <citation type="submission" date="2021-06" db="EMBL/GenBank/DDBJ databases">
        <authorList>
            <person name="Kallberg Y."/>
            <person name="Tangrot J."/>
            <person name="Rosling A."/>
        </authorList>
    </citation>
    <scope>NUCLEOTIDE SEQUENCE [LARGE SCALE GENOMIC DNA]</scope>
    <source>
        <strain evidence="1 2">120-4 pot B 10/14</strain>
    </source>
</reference>
<feature type="non-terminal residue" evidence="1">
    <location>
        <position position="55"/>
    </location>
</feature>
<protein>
    <submittedName>
        <fullName evidence="1">11933_t:CDS:1</fullName>
    </submittedName>
</protein>